<proteinExistence type="predicted"/>
<organism evidence="1">
    <name type="scientific">marine metagenome</name>
    <dbReference type="NCBI Taxonomy" id="408172"/>
    <lineage>
        <taxon>unclassified sequences</taxon>
        <taxon>metagenomes</taxon>
        <taxon>ecological metagenomes</taxon>
    </lineage>
</organism>
<sequence length="71" mass="8397">MLRARLETPEGKGRFRLQLLLRDPARYQIRATHPLLFNRRLWSLDVVGEEAHLVDYLQRKSCYYKGPAEIA</sequence>
<accession>A0A383AQX7</accession>
<protein>
    <submittedName>
        <fullName evidence="1">Uncharacterized protein</fullName>
    </submittedName>
</protein>
<feature type="non-terminal residue" evidence="1">
    <location>
        <position position="71"/>
    </location>
</feature>
<evidence type="ECO:0000313" key="1">
    <source>
        <dbReference type="EMBL" id="SVE10013.1"/>
    </source>
</evidence>
<dbReference type="EMBL" id="UINC01194096">
    <property type="protein sequence ID" value="SVE10013.1"/>
    <property type="molecule type" value="Genomic_DNA"/>
</dbReference>
<dbReference type="AlphaFoldDB" id="A0A383AQX7"/>
<reference evidence="1" key="1">
    <citation type="submission" date="2018-05" db="EMBL/GenBank/DDBJ databases">
        <authorList>
            <person name="Lanie J.A."/>
            <person name="Ng W.-L."/>
            <person name="Kazmierczak K.M."/>
            <person name="Andrzejewski T.M."/>
            <person name="Davidsen T.M."/>
            <person name="Wayne K.J."/>
            <person name="Tettelin H."/>
            <person name="Glass J.I."/>
            <person name="Rusch D."/>
            <person name="Podicherti R."/>
            <person name="Tsui H.-C.T."/>
            <person name="Winkler M.E."/>
        </authorList>
    </citation>
    <scope>NUCLEOTIDE SEQUENCE</scope>
</reference>
<gene>
    <name evidence="1" type="ORF">METZ01_LOCUS462867</name>
</gene>
<name>A0A383AQX7_9ZZZZ</name>